<dbReference type="InterPro" id="IPR036059">
    <property type="entry name" value="TldD/PmbA_sf"/>
</dbReference>
<dbReference type="InterPro" id="IPR035068">
    <property type="entry name" value="TldD/PmbA_N"/>
</dbReference>
<evidence type="ECO:0000256" key="4">
    <source>
        <dbReference type="ARBA" id="ARBA00023049"/>
    </source>
</evidence>
<feature type="domain" description="Metalloprotease TldD/E C-terminal" evidence="6">
    <location>
        <begin position="231"/>
        <end position="477"/>
    </location>
</feature>
<dbReference type="GO" id="GO:0005829">
    <property type="term" value="C:cytosol"/>
    <property type="evidence" value="ECO:0007669"/>
    <property type="project" value="TreeGrafter"/>
</dbReference>
<dbReference type="FunFam" id="3.30.2290.10:FF:000003">
    <property type="entry name" value="Zinc-dependent protease, TldD/PmbA family"/>
    <property type="match status" value="1"/>
</dbReference>
<dbReference type="PANTHER" id="PTHR30624:SF10">
    <property type="entry name" value="CONSERVED PROTEIN"/>
    <property type="match status" value="1"/>
</dbReference>
<dbReference type="Pfam" id="PF19289">
    <property type="entry name" value="PmbA_TldD_3rd"/>
    <property type="match status" value="1"/>
</dbReference>
<evidence type="ECO:0000256" key="1">
    <source>
        <dbReference type="ARBA" id="ARBA00005836"/>
    </source>
</evidence>
<dbReference type="InterPro" id="IPR051463">
    <property type="entry name" value="Peptidase_U62_metallo"/>
</dbReference>
<reference evidence="8" key="1">
    <citation type="journal article" date="2020" name="mSystems">
        <title>Genome- and Community-Level Interaction Insights into Carbon Utilization and Element Cycling Functions of Hydrothermarchaeota in Hydrothermal Sediment.</title>
        <authorList>
            <person name="Zhou Z."/>
            <person name="Liu Y."/>
            <person name="Xu W."/>
            <person name="Pan J."/>
            <person name="Luo Z.H."/>
            <person name="Li M."/>
        </authorList>
    </citation>
    <scope>NUCLEOTIDE SEQUENCE [LARGE SCALE GENOMIC DNA]</scope>
    <source>
        <strain evidence="8">SpSt-754</strain>
    </source>
</reference>
<feature type="domain" description="Metalloprotease TldD/E central" evidence="7">
    <location>
        <begin position="115"/>
        <end position="222"/>
    </location>
</feature>
<dbReference type="AlphaFoldDB" id="A0A7V3NUH5"/>
<keyword evidence="2" id="KW-0645">Protease</keyword>
<gene>
    <name evidence="8" type="ORF">ENV38_06580</name>
</gene>
<name>A0A7V3NUH5_UNCW3</name>
<proteinExistence type="inferred from homology"/>
<accession>A0A7V3NUH5</accession>
<evidence type="ECO:0000259" key="5">
    <source>
        <dbReference type="Pfam" id="PF01523"/>
    </source>
</evidence>
<evidence type="ECO:0000259" key="7">
    <source>
        <dbReference type="Pfam" id="PF19290"/>
    </source>
</evidence>
<sequence>MKELAQYFQDIAKSEKIEYADIRIGRYRIRDLFFQDLSPKAIVDEERFGLGIRVLYDGAWGFASSTKVTKDEIEAVLKRAIEIAKASSMVRGDYKVKLAPEPVHIDKYVTPIEIDPFSVPLEEQIDLLYRINERMLKVKGIVKTFSHMEFRRRDQVFASTEGSLIETTIFTSNAGYTAFAVGNNDSQSRSFQDYPLNKGYEHIKSLGLLDNAERIANEAVMKLYADEPDEGIMDLVLDPAHLSLTIHESVGHPTELDRVLGYEANYAGKSFATPEKLGNFRYGSPLVNFIADNTLPGGLATTGYDDEGVECQKWFIIKEGILVDYSSTREVASILGFPRSRGSARADSFASFPINRIPNLCLMPGKDPVTPEDLIAGVKKGIYIEGRGSFSIDQMRLNFQFGGDMFYEIKDGKKGKVLKNVIYQSITPQFWNSMDGVTDERFWEPRGFLTCGKGEPTQSAQMTNGAPYARFRNVKVGRGRR</sequence>
<comment type="similarity">
    <text evidence="1">Belongs to the peptidase U62 family.</text>
</comment>
<dbReference type="SUPFAM" id="SSF111283">
    <property type="entry name" value="Putative modulator of DNA gyrase, PmbA/TldD"/>
    <property type="match status" value="1"/>
</dbReference>
<protein>
    <submittedName>
        <fullName evidence="8">TldD/PmbA family protein</fullName>
    </submittedName>
</protein>
<dbReference type="Pfam" id="PF01523">
    <property type="entry name" value="PmbA_TldD_1st"/>
    <property type="match status" value="1"/>
</dbReference>
<keyword evidence="3" id="KW-0378">Hydrolase</keyword>
<dbReference type="InterPro" id="IPR045570">
    <property type="entry name" value="Metalloprtase-TldD/E_cen_dom"/>
</dbReference>
<dbReference type="GO" id="GO:0008237">
    <property type="term" value="F:metallopeptidase activity"/>
    <property type="evidence" value="ECO:0007669"/>
    <property type="project" value="UniProtKB-KW"/>
</dbReference>
<dbReference type="InterPro" id="IPR002510">
    <property type="entry name" value="Metalloprtase-TldD/E_N"/>
</dbReference>
<evidence type="ECO:0000259" key="6">
    <source>
        <dbReference type="Pfam" id="PF19289"/>
    </source>
</evidence>
<keyword evidence="4" id="KW-0482">Metalloprotease</keyword>
<comment type="caution">
    <text evidence="8">The sequence shown here is derived from an EMBL/GenBank/DDBJ whole genome shotgun (WGS) entry which is preliminary data.</text>
</comment>
<organism evidence="8">
    <name type="scientific">candidate division WOR-3 bacterium</name>
    <dbReference type="NCBI Taxonomy" id="2052148"/>
    <lineage>
        <taxon>Bacteria</taxon>
        <taxon>Bacteria division WOR-3</taxon>
    </lineage>
</organism>
<dbReference type="PANTHER" id="PTHR30624">
    <property type="entry name" value="UNCHARACTERIZED PROTEIN TLDD AND PMBA"/>
    <property type="match status" value="1"/>
</dbReference>
<dbReference type="EMBL" id="DTGD01000249">
    <property type="protein sequence ID" value="HGB36550.1"/>
    <property type="molecule type" value="Genomic_DNA"/>
</dbReference>
<evidence type="ECO:0000256" key="3">
    <source>
        <dbReference type="ARBA" id="ARBA00022801"/>
    </source>
</evidence>
<feature type="domain" description="Metalloprotease TldD/E N-terminal" evidence="5">
    <location>
        <begin position="20"/>
        <end position="84"/>
    </location>
</feature>
<evidence type="ECO:0000313" key="8">
    <source>
        <dbReference type="EMBL" id="HGB36550.1"/>
    </source>
</evidence>
<dbReference type="GO" id="GO:0006508">
    <property type="term" value="P:proteolysis"/>
    <property type="evidence" value="ECO:0007669"/>
    <property type="project" value="UniProtKB-KW"/>
</dbReference>
<dbReference type="InterPro" id="IPR045569">
    <property type="entry name" value="Metalloprtase-TldD/E_C"/>
</dbReference>
<evidence type="ECO:0000256" key="2">
    <source>
        <dbReference type="ARBA" id="ARBA00022670"/>
    </source>
</evidence>
<dbReference type="Pfam" id="PF19290">
    <property type="entry name" value="PmbA_TldD_2nd"/>
    <property type="match status" value="1"/>
</dbReference>
<dbReference type="Gene3D" id="3.30.2290.10">
    <property type="entry name" value="PmbA/TldD superfamily"/>
    <property type="match status" value="1"/>
</dbReference>